<organism evidence="1 2">
    <name type="scientific">Plasticicumulans acidivorans</name>
    <dbReference type="NCBI Taxonomy" id="886464"/>
    <lineage>
        <taxon>Bacteria</taxon>
        <taxon>Pseudomonadati</taxon>
        <taxon>Pseudomonadota</taxon>
        <taxon>Gammaproteobacteria</taxon>
        <taxon>Candidatus Competibacteraceae</taxon>
        <taxon>Plasticicumulans</taxon>
    </lineage>
</organism>
<evidence type="ECO:0008006" key="3">
    <source>
        <dbReference type="Google" id="ProtNLM"/>
    </source>
</evidence>
<evidence type="ECO:0000313" key="2">
    <source>
        <dbReference type="Proteomes" id="UP000246569"/>
    </source>
</evidence>
<reference evidence="1 2" key="1">
    <citation type="submission" date="2018-05" db="EMBL/GenBank/DDBJ databases">
        <title>Genomic Encyclopedia of Type Strains, Phase IV (KMG-IV): sequencing the most valuable type-strain genomes for metagenomic binning, comparative biology and taxonomic classification.</title>
        <authorList>
            <person name="Goeker M."/>
        </authorList>
    </citation>
    <scope>NUCLEOTIDE SEQUENCE [LARGE SCALE GENOMIC DNA]</scope>
    <source>
        <strain evidence="1 2">DSM 23606</strain>
    </source>
</reference>
<accession>A0A317MQV3</accession>
<evidence type="ECO:0000313" key="1">
    <source>
        <dbReference type="EMBL" id="PWV59065.1"/>
    </source>
</evidence>
<proteinExistence type="predicted"/>
<dbReference type="EMBL" id="QGTJ01000012">
    <property type="protein sequence ID" value="PWV59065.1"/>
    <property type="molecule type" value="Genomic_DNA"/>
</dbReference>
<protein>
    <recommendedName>
        <fullName evidence="3">PqqD family protein of HPr-rel-A system</fullName>
    </recommendedName>
</protein>
<name>A0A317MQV3_9GAMM</name>
<gene>
    <name evidence="1" type="ORF">C7443_11263</name>
</gene>
<dbReference type="Proteomes" id="UP000246569">
    <property type="component" value="Unassembled WGS sequence"/>
</dbReference>
<dbReference type="AlphaFoldDB" id="A0A317MQV3"/>
<keyword evidence="2" id="KW-1185">Reference proteome</keyword>
<sequence length="119" mass="12778">MDSVLSSLAAAEARPSKESQAPLVQNAQWQLSVPLLLRDWADGVTYMLAYNVESGQTHFLTTVGAVLVEQLSAGVQSTSELLGAVQAVCEDPDSIDLDILLDEALRQLTSLGLVRTRPL</sequence>
<comment type="caution">
    <text evidence="1">The sequence shown here is derived from an EMBL/GenBank/DDBJ whole genome shotgun (WGS) entry which is preliminary data.</text>
</comment>